<organism evidence="2 3">
    <name type="scientific">Candidatus Enterococcus ferrettii</name>
    <dbReference type="NCBI Taxonomy" id="2815324"/>
    <lineage>
        <taxon>Bacteria</taxon>
        <taxon>Bacillati</taxon>
        <taxon>Bacillota</taxon>
        <taxon>Bacilli</taxon>
        <taxon>Lactobacillales</taxon>
        <taxon>Enterococcaceae</taxon>
        <taxon>Enterococcus</taxon>
    </lineage>
</organism>
<comment type="caution">
    <text evidence="2">The sequence shown here is derived from an EMBL/GenBank/DDBJ whole genome shotgun (WGS) entry which is preliminary data.</text>
</comment>
<keyword evidence="3" id="KW-1185">Reference proteome</keyword>
<reference evidence="2 3" key="1">
    <citation type="submission" date="2024-02" db="EMBL/GenBank/DDBJ databases">
        <title>The Genome Sequence of Enterococcus sp. DIV0159.</title>
        <authorList>
            <person name="Earl A."/>
            <person name="Manson A."/>
            <person name="Gilmore M."/>
            <person name="Sanders J."/>
            <person name="Shea T."/>
            <person name="Howe W."/>
            <person name="Livny J."/>
            <person name="Cuomo C."/>
            <person name="Neafsey D."/>
            <person name="Birren B."/>
        </authorList>
    </citation>
    <scope>NUCLEOTIDE SEQUENCE [LARGE SCALE GENOMIC DNA]</scope>
    <source>
        <strain evidence="2 3">665A</strain>
    </source>
</reference>
<evidence type="ECO:0000313" key="3">
    <source>
        <dbReference type="Proteomes" id="UP000664357"/>
    </source>
</evidence>
<protein>
    <recommendedName>
        <fullName evidence="1">CAP-associated domain-containing protein</fullName>
    </recommendedName>
</protein>
<name>A0ABV0ESC4_9ENTE</name>
<dbReference type="Proteomes" id="UP000664357">
    <property type="component" value="Unassembled WGS sequence"/>
</dbReference>
<evidence type="ECO:0000259" key="1">
    <source>
        <dbReference type="Pfam" id="PF14504"/>
    </source>
</evidence>
<dbReference type="Gene3D" id="3.40.33.10">
    <property type="entry name" value="CAP"/>
    <property type="match status" value="1"/>
</dbReference>
<dbReference type="Pfam" id="PF14504">
    <property type="entry name" value="CAP_assoc_N"/>
    <property type="match status" value="1"/>
</dbReference>
<accession>A0ABV0ESC4</accession>
<evidence type="ECO:0000313" key="2">
    <source>
        <dbReference type="EMBL" id="MEO1770712.1"/>
    </source>
</evidence>
<gene>
    <name evidence="2" type="ORF">JZO67_002665</name>
</gene>
<proteinExistence type="predicted"/>
<dbReference type="EMBL" id="JAFREL020000002">
    <property type="protein sequence ID" value="MEO1770712.1"/>
    <property type="molecule type" value="Genomic_DNA"/>
</dbReference>
<dbReference type="InterPro" id="IPR035940">
    <property type="entry name" value="CAP_sf"/>
</dbReference>
<sequence>MKRALGFISILIIVLIGYYVQPILFPPNTTNTPVEPSSRPAKRNSLKHETVATAGCAQYVGLPVSEIEPDLGSPTKIESSGFLFEIRTYPIEGGSLQVNVVDGNITAIKVIGQENTNSPFIFGMSNSDLAEQMTLSSNFAVNYNDEPIDIELTEDDMRFRPLIAFDNGTFAIPFFDGTNEELFAVSYLDIETLLRVMPYRIHSGNPLSFQAQENNFDWVQVNQQKEQQLFEAINTYRSLKDLTPFSLSTTTVTEGKNMLDSFLEQPQSVLSRSRQDEWATSAEARAGNLSFTLSDKEFQKLAKNQQVNQEAGLFYSPVIDPWFSLFEWISQERWADRFSEETDYQLSIAFNQQNVLVLLQEPEQTKESE</sequence>
<feature type="domain" description="CAP-associated" evidence="1">
    <location>
        <begin position="61"/>
        <end position="199"/>
    </location>
</feature>
<dbReference type="RefSeq" id="WP_207703666.1">
    <property type="nucleotide sequence ID" value="NZ_JAFREL020000002.1"/>
</dbReference>
<dbReference type="InterPro" id="IPR029410">
    <property type="entry name" value="CAP_assoc"/>
</dbReference>